<dbReference type="GO" id="GO:0016301">
    <property type="term" value="F:kinase activity"/>
    <property type="evidence" value="ECO:0007669"/>
    <property type="project" value="UniProtKB-UniRule"/>
</dbReference>
<organism evidence="3 4">
    <name type="scientific">Sphingomonas pokkalii</name>
    <dbReference type="NCBI Taxonomy" id="2175090"/>
    <lineage>
        <taxon>Bacteria</taxon>
        <taxon>Pseudomonadati</taxon>
        <taxon>Pseudomonadota</taxon>
        <taxon>Alphaproteobacteria</taxon>
        <taxon>Sphingomonadales</taxon>
        <taxon>Sphingomonadaceae</taxon>
        <taxon>Sphingomonas</taxon>
    </lineage>
</organism>
<dbReference type="AlphaFoldDB" id="A0A2U0SCH6"/>
<evidence type="ECO:0000313" key="3">
    <source>
        <dbReference type="EMBL" id="PVX29072.1"/>
    </source>
</evidence>
<dbReference type="PANTHER" id="PTHR12149">
    <property type="entry name" value="FRUCTOSAMINE 3 KINASE-RELATED PROTEIN"/>
    <property type="match status" value="1"/>
</dbReference>
<dbReference type="RefSeq" id="WP_116468515.1">
    <property type="nucleotide sequence ID" value="NZ_QENQ01000001.1"/>
</dbReference>
<dbReference type="EMBL" id="QENQ01000001">
    <property type="protein sequence ID" value="PVX29072.1"/>
    <property type="molecule type" value="Genomic_DNA"/>
</dbReference>
<evidence type="ECO:0000313" key="4">
    <source>
        <dbReference type="Proteomes" id="UP000245890"/>
    </source>
</evidence>
<dbReference type="PANTHER" id="PTHR12149:SF8">
    <property type="entry name" value="PROTEIN-RIBULOSAMINE 3-KINASE"/>
    <property type="match status" value="1"/>
</dbReference>
<evidence type="ECO:0000256" key="1">
    <source>
        <dbReference type="ARBA" id="ARBA00009460"/>
    </source>
</evidence>
<name>A0A2U0SCH6_9SPHN</name>
<keyword evidence="2 3" id="KW-0808">Transferase</keyword>
<dbReference type="Gene3D" id="3.30.200.20">
    <property type="entry name" value="Phosphorylase Kinase, domain 1"/>
    <property type="match status" value="1"/>
</dbReference>
<reference evidence="3 4" key="1">
    <citation type="submission" date="2018-05" db="EMBL/GenBank/DDBJ databases">
        <title>Description of Sphingomonas pokkalii sp nov, isolated from the rhizosphere of saline tolerant pokkali rice and its draft genome analysis.</title>
        <authorList>
            <person name="Menon R."/>
            <person name="Kumari S."/>
            <person name="Rameshkumar N."/>
        </authorList>
    </citation>
    <scope>NUCLEOTIDE SEQUENCE [LARGE SCALE GENOMIC DNA]</scope>
    <source>
        <strain evidence="3 4">L3B27</strain>
    </source>
</reference>
<keyword evidence="2" id="KW-0418">Kinase</keyword>
<comment type="caution">
    <text evidence="3">The sequence shown here is derived from an EMBL/GenBank/DDBJ whole genome shotgun (WGS) entry which is preliminary data.</text>
</comment>
<dbReference type="InterPro" id="IPR016477">
    <property type="entry name" value="Fructo-/Ketosamine-3-kinase"/>
</dbReference>
<dbReference type="Proteomes" id="UP000245890">
    <property type="component" value="Unassembled WGS sequence"/>
</dbReference>
<evidence type="ECO:0000256" key="2">
    <source>
        <dbReference type="PIRNR" id="PIRNR006221"/>
    </source>
</evidence>
<dbReference type="Gene3D" id="3.90.1200.10">
    <property type="match status" value="1"/>
</dbReference>
<accession>A0A2U0SCH6</accession>
<dbReference type="OrthoDB" id="5291879at2"/>
<dbReference type="InterPro" id="IPR011009">
    <property type="entry name" value="Kinase-like_dom_sf"/>
</dbReference>
<dbReference type="PIRSF" id="PIRSF006221">
    <property type="entry name" value="Ketosamine-3-kinase"/>
    <property type="match status" value="1"/>
</dbReference>
<comment type="similarity">
    <text evidence="1 2">Belongs to the fructosamine kinase family.</text>
</comment>
<keyword evidence="4" id="KW-1185">Reference proteome</keyword>
<dbReference type="Pfam" id="PF03881">
    <property type="entry name" value="Fructosamin_kin"/>
    <property type="match status" value="1"/>
</dbReference>
<gene>
    <name evidence="3" type="ORF">DD559_06770</name>
</gene>
<dbReference type="SUPFAM" id="SSF56112">
    <property type="entry name" value="Protein kinase-like (PK-like)"/>
    <property type="match status" value="1"/>
</dbReference>
<proteinExistence type="inferred from homology"/>
<sequence length="267" mass="28275">MHLPLATRAAAALGTTVLGCAPLAGGDLSAVHRLHLSDGGSAIAKQGPLVAVEAAMLAAIAASGAPAPRVLALADDLLLLQQCPAGGALGTAWEDLADTLARLHAVEGAGYGWTVDYAFGRVAIPNGAMADWPHFWAERRLRCHLPHLPLPLARRIEALADRLPGLLPTNPPPALLHGDLWGGNILVAEGRISALIDPACYHGDREVDAAMLSLFDAPPPRFFEAMDLPPGWQARQPIYRLWPLLVHLRLFGASYLNAVEDTLRAVA</sequence>
<protein>
    <submittedName>
        <fullName evidence="3">Aminoglycoside phosphotransferase</fullName>
    </submittedName>
</protein>